<name>A0A915HLC4_ROMCU</name>
<dbReference type="WBParaSite" id="nRc.2.0.1.t02469-RA">
    <property type="protein sequence ID" value="nRc.2.0.1.t02469-RA"/>
    <property type="gene ID" value="nRc.2.0.1.g02469"/>
</dbReference>
<dbReference type="Pfam" id="PF14214">
    <property type="entry name" value="Helitron_like_N"/>
    <property type="match status" value="1"/>
</dbReference>
<evidence type="ECO:0000313" key="3">
    <source>
        <dbReference type="Proteomes" id="UP000887565"/>
    </source>
</evidence>
<keyword evidence="3" id="KW-1185">Reference proteome</keyword>
<feature type="region of interest" description="Disordered" evidence="1">
    <location>
        <begin position="1"/>
        <end position="33"/>
    </location>
</feature>
<evidence type="ECO:0000313" key="4">
    <source>
        <dbReference type="WBParaSite" id="nRc.2.0.1.t02469-RA"/>
    </source>
</evidence>
<dbReference type="AlphaFoldDB" id="A0A915HLC4"/>
<accession>A0A915HLC4</accession>
<dbReference type="PANTHER" id="PTHR45786:SF74">
    <property type="entry name" value="ATP-DEPENDENT DNA HELICASE"/>
    <property type="match status" value="1"/>
</dbReference>
<reference evidence="4" key="1">
    <citation type="submission" date="2022-11" db="UniProtKB">
        <authorList>
            <consortium name="WormBaseParasite"/>
        </authorList>
    </citation>
    <scope>IDENTIFICATION</scope>
</reference>
<sequence>MESVRNNGSQCDISHSDEEITEQSPEALCPQTSQVQGEQVIQPNFSKKFAEVMSKAGMVRKREVLLTMRNRKIPPELLDQADKAIAEVARQNLDCLPLLNMAVYSAAKTLQEILSGEKRDTKAQWRQERASPRKMFISEIAWLILTIKKLSEGTPLRPSQQRGYKTLKLKCGKKYKFRLRTRDLGQMRVLLHDLRQHLGKSQWIEQTQKAEMKRQHTCPGCLQFGLDTTCNRVTGDQQQDQDLVTVKIMEMEDIVEIGKITETTDPEWSGICQLVELHPVTKFLETGNSCRQKNYLDDFCGSLSMNLKMGYFHSGGFDLKCKFCGAKLLKSEQFLKKARQYNNEFAFGSVNVKTEPPPRGGIPVCKINGETSYKLSDLIPRQNQRPVFGQMYALELGVGKQERVSHENENLKKPILEGIEDCLREHNVLAKICRWAKQVYEQTVEEAQRVEKVEQSEAAIAIEAGKGGKAMLEEEARYDADLDLAKDEGLEEIETNLRSKLPAKFFEALAKKPLERGNTLGKVHLCPPLWMGSRAYMAQQYAESRAVERELDGPTWFLNLTGNPKRPEITEFLETGQPWTSRPDVGHNIAYVKLTENTKQEDYDKIALHFKVRYMAIMEAFWRMYSFPICHRSQTVIRQWVYGPQGMPIIFHEGYERKAQGEASSGGRTTLVQAFFDLCQNDTFARTLM</sequence>
<dbReference type="Proteomes" id="UP000887565">
    <property type="component" value="Unplaced"/>
</dbReference>
<evidence type="ECO:0000256" key="1">
    <source>
        <dbReference type="SAM" id="MobiDB-lite"/>
    </source>
</evidence>
<feature type="domain" description="Helitron helicase-like" evidence="2">
    <location>
        <begin position="516"/>
        <end position="586"/>
    </location>
</feature>
<dbReference type="PANTHER" id="PTHR45786">
    <property type="entry name" value="DNA BINDING PROTEIN-LIKE"/>
    <property type="match status" value="1"/>
</dbReference>
<evidence type="ECO:0000259" key="2">
    <source>
        <dbReference type="Pfam" id="PF14214"/>
    </source>
</evidence>
<organism evidence="3 4">
    <name type="scientific">Romanomermis culicivorax</name>
    <name type="common">Nematode worm</name>
    <dbReference type="NCBI Taxonomy" id="13658"/>
    <lineage>
        <taxon>Eukaryota</taxon>
        <taxon>Metazoa</taxon>
        <taxon>Ecdysozoa</taxon>
        <taxon>Nematoda</taxon>
        <taxon>Enoplea</taxon>
        <taxon>Dorylaimia</taxon>
        <taxon>Mermithida</taxon>
        <taxon>Mermithoidea</taxon>
        <taxon>Mermithidae</taxon>
        <taxon>Romanomermis</taxon>
    </lineage>
</organism>
<proteinExistence type="predicted"/>
<dbReference type="InterPro" id="IPR025476">
    <property type="entry name" value="Helitron_helicase-like"/>
</dbReference>
<feature type="compositionally biased region" description="Polar residues" evidence="1">
    <location>
        <begin position="1"/>
        <end position="13"/>
    </location>
</feature>
<protein>
    <submittedName>
        <fullName evidence="4">Helitron helicase-like domain-containing protein</fullName>
    </submittedName>
</protein>